<evidence type="ECO:0000256" key="1">
    <source>
        <dbReference type="SAM" id="MobiDB-lite"/>
    </source>
</evidence>
<dbReference type="EMBL" id="JAHKPV010000001">
    <property type="protein sequence ID" value="MBU2872553.1"/>
    <property type="molecule type" value="Genomic_DNA"/>
</dbReference>
<keyword evidence="5" id="KW-1185">Reference proteome</keyword>
<evidence type="ECO:0000259" key="3">
    <source>
        <dbReference type="Pfam" id="PF02371"/>
    </source>
</evidence>
<dbReference type="Pfam" id="PF01548">
    <property type="entry name" value="DEDD_Tnp_IS110"/>
    <property type="match status" value="1"/>
</dbReference>
<reference evidence="4 5" key="1">
    <citation type="submission" date="2021-05" db="EMBL/GenBank/DDBJ databases">
        <title>Draft genomes of bacteria isolated from model marine particles.</title>
        <authorList>
            <person name="Datta M.S."/>
            <person name="Schwartzman J.A."/>
            <person name="Enke T.N."/>
            <person name="Saavedra J."/>
            <person name="Cermak N."/>
            <person name="Cordero O.X."/>
        </authorList>
    </citation>
    <scope>NUCLEOTIDE SEQUENCE [LARGE SCALE GENOMIC DNA]</scope>
    <source>
        <strain evidence="4 5">D2M19</strain>
    </source>
</reference>
<sequence length="365" mass="41853">MTDQNKTHSDTVIVALDIAKKSHDAVVLMPSGKRFYTKVANSHEGYQQLLARTGVGPDQVKVGFEPTADYHRNIAYWLAEAGCQCFLVSSLVSNRAREMHYQTWDKNDRKDARVILYLMEQNIMEPFHDPLRSGVVDVQELSNTYHQISMARTRIMNSLFNHYVSLYFPDIERFFNSTRSEWFCRFMLKYPTPASVTRYKLETFIKRAWEVVGRKVSKTRLLTGLYDAASNSIGIPVDANSVAVETFKLQVQRFYDLTLQRTELEGKADQFLSEREDYHHLRSIPGIGPIVAMIILAESGDLRRFKHYRQQPHAPSGGISPMATEVNLQILSGISWPLRANPLSYSKPMPLQRKNPHSPTSEHKL</sequence>
<gene>
    <name evidence="4" type="ORF">KO508_00920</name>
</gene>
<accession>A0ABS6A390</accession>
<dbReference type="InterPro" id="IPR047650">
    <property type="entry name" value="Transpos_IS110"/>
</dbReference>
<dbReference type="Proteomes" id="UP000753376">
    <property type="component" value="Unassembled WGS sequence"/>
</dbReference>
<dbReference type="InterPro" id="IPR002525">
    <property type="entry name" value="Transp_IS110-like_N"/>
</dbReference>
<dbReference type="Pfam" id="PF02371">
    <property type="entry name" value="Transposase_20"/>
    <property type="match status" value="1"/>
</dbReference>
<dbReference type="InterPro" id="IPR003346">
    <property type="entry name" value="Transposase_20"/>
</dbReference>
<dbReference type="RefSeq" id="WP_216006478.1">
    <property type="nucleotide sequence ID" value="NZ_JAHKPV010000001.1"/>
</dbReference>
<comment type="caution">
    <text evidence="4">The sequence shown here is derived from an EMBL/GenBank/DDBJ whole genome shotgun (WGS) entry which is preliminary data.</text>
</comment>
<name>A0ABS6A390_9GAMM</name>
<feature type="region of interest" description="Disordered" evidence="1">
    <location>
        <begin position="345"/>
        <end position="365"/>
    </location>
</feature>
<protein>
    <submittedName>
        <fullName evidence="4">Transposase</fullName>
    </submittedName>
</protein>
<evidence type="ECO:0000313" key="4">
    <source>
        <dbReference type="EMBL" id="MBU2872553.1"/>
    </source>
</evidence>
<evidence type="ECO:0000259" key="2">
    <source>
        <dbReference type="Pfam" id="PF01548"/>
    </source>
</evidence>
<feature type="domain" description="Transposase IS110-like N-terminal" evidence="2">
    <location>
        <begin position="14"/>
        <end position="162"/>
    </location>
</feature>
<proteinExistence type="predicted"/>
<organism evidence="4 5">
    <name type="scientific">Marinobacter salexigens</name>
    <dbReference type="NCBI Taxonomy" id="1925763"/>
    <lineage>
        <taxon>Bacteria</taxon>
        <taxon>Pseudomonadati</taxon>
        <taxon>Pseudomonadota</taxon>
        <taxon>Gammaproteobacteria</taxon>
        <taxon>Pseudomonadales</taxon>
        <taxon>Marinobacteraceae</taxon>
        <taxon>Marinobacter</taxon>
    </lineage>
</organism>
<evidence type="ECO:0000313" key="5">
    <source>
        <dbReference type="Proteomes" id="UP000753376"/>
    </source>
</evidence>
<feature type="domain" description="Transposase IS116/IS110/IS902 C-terminal" evidence="3">
    <location>
        <begin position="279"/>
        <end position="310"/>
    </location>
</feature>
<dbReference type="PANTHER" id="PTHR33055">
    <property type="entry name" value="TRANSPOSASE FOR INSERTION SEQUENCE ELEMENT IS1111A"/>
    <property type="match status" value="1"/>
</dbReference>